<keyword evidence="1" id="KW-0812">Transmembrane</keyword>
<dbReference type="Proteomes" id="UP000785679">
    <property type="component" value="Unassembled WGS sequence"/>
</dbReference>
<keyword evidence="3" id="KW-1185">Reference proteome</keyword>
<keyword evidence="1" id="KW-1133">Transmembrane helix</keyword>
<evidence type="ECO:0000256" key="1">
    <source>
        <dbReference type="SAM" id="Phobius"/>
    </source>
</evidence>
<keyword evidence="1" id="KW-0472">Membrane</keyword>
<reference evidence="2" key="1">
    <citation type="submission" date="2019-06" db="EMBL/GenBank/DDBJ databases">
        <authorList>
            <person name="Zheng W."/>
        </authorList>
    </citation>
    <scope>NUCLEOTIDE SEQUENCE</scope>
    <source>
        <strain evidence="2">QDHG01</strain>
    </source>
</reference>
<organism evidence="2 3">
    <name type="scientific">Halteria grandinella</name>
    <dbReference type="NCBI Taxonomy" id="5974"/>
    <lineage>
        <taxon>Eukaryota</taxon>
        <taxon>Sar</taxon>
        <taxon>Alveolata</taxon>
        <taxon>Ciliophora</taxon>
        <taxon>Intramacronucleata</taxon>
        <taxon>Spirotrichea</taxon>
        <taxon>Stichotrichia</taxon>
        <taxon>Sporadotrichida</taxon>
        <taxon>Halteriidae</taxon>
        <taxon>Halteria</taxon>
    </lineage>
</organism>
<name>A0A8J8NB66_HALGN</name>
<gene>
    <name evidence="2" type="ORF">FGO68_gene15119</name>
</gene>
<comment type="caution">
    <text evidence="2">The sequence shown here is derived from an EMBL/GenBank/DDBJ whole genome shotgun (WGS) entry which is preliminary data.</text>
</comment>
<dbReference type="AlphaFoldDB" id="A0A8J8NB66"/>
<proteinExistence type="predicted"/>
<dbReference type="EMBL" id="RRYP01029740">
    <property type="protein sequence ID" value="TNV71668.1"/>
    <property type="molecule type" value="Genomic_DNA"/>
</dbReference>
<accession>A0A8J8NB66</accession>
<feature type="transmembrane region" description="Helical" evidence="1">
    <location>
        <begin position="45"/>
        <end position="69"/>
    </location>
</feature>
<protein>
    <submittedName>
        <fullName evidence="2">Uncharacterized protein</fullName>
    </submittedName>
</protein>
<evidence type="ECO:0000313" key="3">
    <source>
        <dbReference type="Proteomes" id="UP000785679"/>
    </source>
</evidence>
<evidence type="ECO:0000313" key="2">
    <source>
        <dbReference type="EMBL" id="TNV71668.1"/>
    </source>
</evidence>
<sequence length="126" mass="14559">MYKLGNLFILVQECMFELIISIITPFLIGVSETPNTHKVPPKQNILLSSIILLKLIFFISFISKFTLIYRGMSLFLPLFCNESKYKIYEFFSSINPTRLKYISPNLLSLFTPNEAKLSPQKTQQLS</sequence>
<feature type="transmembrane region" description="Helical" evidence="1">
    <location>
        <begin position="7"/>
        <end position="30"/>
    </location>
</feature>